<feature type="transmembrane region" description="Helical" evidence="1">
    <location>
        <begin position="92"/>
        <end position="115"/>
    </location>
</feature>
<reference evidence="2 3" key="1">
    <citation type="submission" date="2019-01" db="EMBL/GenBank/DDBJ databases">
        <authorList>
            <person name="Sayadi A."/>
        </authorList>
    </citation>
    <scope>NUCLEOTIDE SEQUENCE [LARGE SCALE GENOMIC DNA]</scope>
</reference>
<keyword evidence="1" id="KW-0812">Transmembrane</keyword>
<dbReference type="EMBL" id="CAACVG010007066">
    <property type="protein sequence ID" value="VEN43444.1"/>
    <property type="molecule type" value="Genomic_DNA"/>
</dbReference>
<sequence>MISLTKRICHALRSHDDEEVDDFADDDDDDYSDEKEAFLTLILSKPGKVTKPTDLKSKGRRLTKMIMEAIPFLINLYSLHAFTLVIPSNEIMHYAFVAYVTMIFFGFVSFSHYLWGDMMLDLTILLDYAQLTLVPPLLAAEVAMRYNAMEPNMVLALASAGVPALLFFILMEYRRPGLADLAIIPSVVSLLVMGVTNGSVGAVLAAVCFCYAYFWNKRNKGYCVRGQCTYDLFMALGGLAVAMS</sequence>
<gene>
    <name evidence="2" type="ORF">CALMAC_LOCUS6585</name>
</gene>
<feature type="transmembrane region" description="Helical" evidence="1">
    <location>
        <begin position="183"/>
        <end position="215"/>
    </location>
</feature>
<evidence type="ECO:0000256" key="1">
    <source>
        <dbReference type="SAM" id="Phobius"/>
    </source>
</evidence>
<accession>A0A653C7I6</accession>
<dbReference type="AlphaFoldDB" id="A0A653C7I6"/>
<proteinExistence type="predicted"/>
<evidence type="ECO:0000313" key="3">
    <source>
        <dbReference type="Proteomes" id="UP000410492"/>
    </source>
</evidence>
<keyword evidence="1" id="KW-0472">Membrane</keyword>
<evidence type="ECO:0000313" key="2">
    <source>
        <dbReference type="EMBL" id="VEN43444.1"/>
    </source>
</evidence>
<name>A0A653C7I6_CALMS</name>
<feature type="transmembrane region" description="Helical" evidence="1">
    <location>
        <begin position="153"/>
        <end position="171"/>
    </location>
</feature>
<protein>
    <submittedName>
        <fullName evidence="2">Uncharacterized protein</fullName>
    </submittedName>
</protein>
<keyword evidence="3" id="KW-1185">Reference proteome</keyword>
<feature type="transmembrane region" description="Helical" evidence="1">
    <location>
        <begin position="65"/>
        <end position="86"/>
    </location>
</feature>
<dbReference type="Proteomes" id="UP000410492">
    <property type="component" value="Unassembled WGS sequence"/>
</dbReference>
<organism evidence="2 3">
    <name type="scientific">Callosobruchus maculatus</name>
    <name type="common">Southern cowpea weevil</name>
    <name type="synonym">Pulse bruchid</name>
    <dbReference type="NCBI Taxonomy" id="64391"/>
    <lineage>
        <taxon>Eukaryota</taxon>
        <taxon>Metazoa</taxon>
        <taxon>Ecdysozoa</taxon>
        <taxon>Arthropoda</taxon>
        <taxon>Hexapoda</taxon>
        <taxon>Insecta</taxon>
        <taxon>Pterygota</taxon>
        <taxon>Neoptera</taxon>
        <taxon>Endopterygota</taxon>
        <taxon>Coleoptera</taxon>
        <taxon>Polyphaga</taxon>
        <taxon>Cucujiformia</taxon>
        <taxon>Chrysomeloidea</taxon>
        <taxon>Chrysomelidae</taxon>
        <taxon>Bruchinae</taxon>
        <taxon>Bruchini</taxon>
        <taxon>Callosobruchus</taxon>
    </lineage>
</organism>
<dbReference type="OrthoDB" id="6745314at2759"/>
<keyword evidence="1" id="KW-1133">Transmembrane helix</keyword>